<dbReference type="Proteomes" id="UP000324091">
    <property type="component" value="Chromosome 3"/>
</dbReference>
<protein>
    <submittedName>
        <fullName evidence="2">Uncharacterized protein</fullName>
    </submittedName>
</protein>
<gene>
    <name evidence="2" type="ORF">D4764_03G0007460</name>
</gene>
<feature type="compositionally biased region" description="Basic and acidic residues" evidence="1">
    <location>
        <begin position="40"/>
        <end position="51"/>
    </location>
</feature>
<organism evidence="2 3">
    <name type="scientific">Takifugu flavidus</name>
    <name type="common">sansaifugu</name>
    <dbReference type="NCBI Taxonomy" id="433684"/>
    <lineage>
        <taxon>Eukaryota</taxon>
        <taxon>Metazoa</taxon>
        <taxon>Chordata</taxon>
        <taxon>Craniata</taxon>
        <taxon>Vertebrata</taxon>
        <taxon>Euteleostomi</taxon>
        <taxon>Actinopterygii</taxon>
        <taxon>Neopterygii</taxon>
        <taxon>Teleostei</taxon>
        <taxon>Neoteleostei</taxon>
        <taxon>Acanthomorphata</taxon>
        <taxon>Eupercaria</taxon>
        <taxon>Tetraodontiformes</taxon>
        <taxon>Tetradontoidea</taxon>
        <taxon>Tetraodontidae</taxon>
        <taxon>Takifugu</taxon>
    </lineage>
</organism>
<dbReference type="EMBL" id="RHFK02000016">
    <property type="protein sequence ID" value="TWW63738.1"/>
    <property type="molecule type" value="Genomic_DNA"/>
</dbReference>
<evidence type="ECO:0000256" key="1">
    <source>
        <dbReference type="SAM" id="MobiDB-lite"/>
    </source>
</evidence>
<comment type="caution">
    <text evidence="2">The sequence shown here is derived from an EMBL/GenBank/DDBJ whole genome shotgun (WGS) entry which is preliminary data.</text>
</comment>
<sequence>MMAAPSLLLYMDRSLFARRVKHSEPVEQRDPGWKLFGKVPPREGPTKDPRKIQKVETRRIEAFDRFLCGSVNGFRLSLLRDECTPKKGVEDIRRRARGRGEEAVR</sequence>
<evidence type="ECO:0000313" key="2">
    <source>
        <dbReference type="EMBL" id="TWW63738.1"/>
    </source>
</evidence>
<feature type="region of interest" description="Disordered" evidence="1">
    <location>
        <begin position="30"/>
        <end position="51"/>
    </location>
</feature>
<keyword evidence="3" id="KW-1185">Reference proteome</keyword>
<proteinExistence type="predicted"/>
<accession>A0A5C6NA88</accession>
<name>A0A5C6NA88_9TELE</name>
<dbReference type="AlphaFoldDB" id="A0A5C6NA88"/>
<evidence type="ECO:0000313" key="3">
    <source>
        <dbReference type="Proteomes" id="UP000324091"/>
    </source>
</evidence>
<reference evidence="2 3" key="1">
    <citation type="submission" date="2019-04" db="EMBL/GenBank/DDBJ databases">
        <title>Chromosome genome assembly for Takifugu flavidus.</title>
        <authorList>
            <person name="Xiao S."/>
        </authorList>
    </citation>
    <scope>NUCLEOTIDE SEQUENCE [LARGE SCALE GENOMIC DNA]</scope>
    <source>
        <strain evidence="2">HTHZ2018</strain>
        <tissue evidence="2">Muscle</tissue>
    </source>
</reference>